<dbReference type="PANTHER" id="PTHR47691">
    <property type="entry name" value="REGULATOR-RELATED"/>
    <property type="match status" value="1"/>
</dbReference>
<dbReference type="Pfam" id="PF00486">
    <property type="entry name" value="Trans_reg_C"/>
    <property type="match status" value="1"/>
</dbReference>
<dbReference type="PROSITE" id="PS51755">
    <property type="entry name" value="OMPR_PHOB"/>
    <property type="match status" value="1"/>
</dbReference>
<organism evidence="7 8">
    <name type="scientific">Streptomyces racemochromogenes</name>
    <dbReference type="NCBI Taxonomy" id="67353"/>
    <lineage>
        <taxon>Bacteria</taxon>
        <taxon>Bacillati</taxon>
        <taxon>Actinomycetota</taxon>
        <taxon>Actinomycetes</taxon>
        <taxon>Kitasatosporales</taxon>
        <taxon>Streptomycetaceae</taxon>
        <taxon>Streptomyces</taxon>
    </lineage>
</organism>
<dbReference type="Pfam" id="PF03704">
    <property type="entry name" value="BTAD"/>
    <property type="match status" value="1"/>
</dbReference>
<evidence type="ECO:0000256" key="4">
    <source>
        <dbReference type="PROSITE-ProRule" id="PRU01091"/>
    </source>
</evidence>
<dbReference type="Pfam" id="PF25872">
    <property type="entry name" value="HTH_77"/>
    <property type="match status" value="1"/>
</dbReference>
<feature type="compositionally biased region" description="Pro residues" evidence="5">
    <location>
        <begin position="239"/>
        <end position="253"/>
    </location>
</feature>
<gene>
    <name evidence="7" type="ORF">WDV06_25110</name>
</gene>
<sequence length="1100" mass="118232">MRYAILGTAQAIRDDGTPVAVGGARLRALLTALALRPGRTVPAGLLVAEVWDADPPADAPAALQALVARLRRALGHGAVRSAEGGYRLEAGRDDIDLYRFEGLVRSAAAAPDPARAAALYDEALALWRGPALASLPDPAAESARWEAVRMDARRGRLGAALALGEAEQALPELTELCARHPLDESLQTLRIRALRAAGRPAEALAAYETVRRDLSDRLGTDPGPALRALHTELLSGAPAPQPPPPTPAAPYPGDPAGGAAGNLRARLTTFVGREEDIKVIGNDLAGARLVTLLGPGGAGKTRLSQEAAEAHPAADWPDGVWLVELAPVDDPEDVAEAALAAVGARETRLRGAAAEELRALTDRTGDRPLDRLAEHCSRRRLLLLLDNCEHVIGAAAELAERILTQCPGVRILATSREPLGVPGEFLRPVEPLPDPVALRLLDDRGAAARPGFRVADDPEAAAEICRRLDGLPLAIELAAARLRLLTPRQIADRLDDRFRLLTGGARTVLPRQQTLRAVVDWSWDLLDEPERAVLRRLSVFAGGCDLEAAEAVCADGSGLDVADLMAALVDKSLVVAAPGPAGDMRYRLLETVGEYAAERLDEAGAGRDRDETEHRHLVHYRELARTTEPRLRGHGQRAAADRIAAEYENLRTALRRALATRDTCEVLCLVHALGWYWHMQDLRAEIRHWTEAAATLGPDPFAPPHALAGPVHERLLDSPPPYSGEVLAEAWRAVHLLRLSSRDHTSTTWDSPDVRAEVEGILATYRPGLPQTCRIPGSLWVYAVMIAGKPGLLKRVVDETVTAARELGYDWELASALQLRANVLANRADWAGDASRDADESLALFRELGDDWGCAEALSARAEAREKSGAYELACQDYLAAVTHAERLGARAQVTVLRVRMAGTLIESGRLEEAEEILGEITAGGQRFGNEAMPAARMFYAGLLGRTGRIPEARAQIAVLREEFALGAFAVFDVFLHATTAWLDNREGRYEDALDRIREAEGAMRHPLATMVAPQLPAVFLVTAAVSLASLGGPRRAYEAARLVGAYEANLPPRHVPVTAEREDAARAEELARAALGDEAYEAAHAEGGGLTMEEAAALY</sequence>
<evidence type="ECO:0000256" key="1">
    <source>
        <dbReference type="ARBA" id="ARBA00005820"/>
    </source>
</evidence>
<dbReference type="InterPro" id="IPR049945">
    <property type="entry name" value="AAA_22"/>
</dbReference>
<evidence type="ECO:0000256" key="3">
    <source>
        <dbReference type="ARBA" id="ARBA00023125"/>
    </source>
</evidence>
<proteinExistence type="inferred from homology"/>
<keyword evidence="3 4" id="KW-0238">DNA-binding</keyword>
<dbReference type="InterPro" id="IPR011990">
    <property type="entry name" value="TPR-like_helical_dom_sf"/>
</dbReference>
<dbReference type="SUPFAM" id="SSF52540">
    <property type="entry name" value="P-loop containing nucleoside triphosphate hydrolases"/>
    <property type="match status" value="1"/>
</dbReference>
<dbReference type="Pfam" id="PF13401">
    <property type="entry name" value="AAA_22"/>
    <property type="match status" value="1"/>
</dbReference>
<feature type="DNA-binding region" description="OmpR/PhoB-type" evidence="4">
    <location>
        <begin position="1"/>
        <end position="90"/>
    </location>
</feature>
<dbReference type="RefSeq" id="WP_395512044.1">
    <property type="nucleotide sequence ID" value="NZ_JBBDHD010000078.1"/>
</dbReference>
<dbReference type="SMART" id="SM01043">
    <property type="entry name" value="BTAD"/>
    <property type="match status" value="1"/>
</dbReference>
<dbReference type="Gene3D" id="3.40.50.300">
    <property type="entry name" value="P-loop containing nucleotide triphosphate hydrolases"/>
    <property type="match status" value="1"/>
</dbReference>
<dbReference type="CDD" id="cd15831">
    <property type="entry name" value="BTAD"/>
    <property type="match status" value="1"/>
</dbReference>
<dbReference type="Gene3D" id="1.10.10.10">
    <property type="entry name" value="Winged helix-like DNA-binding domain superfamily/Winged helix DNA-binding domain"/>
    <property type="match status" value="1"/>
</dbReference>
<comment type="similarity">
    <text evidence="1">Belongs to the AfsR/DnrI/RedD regulatory family.</text>
</comment>
<dbReference type="SUPFAM" id="SSF48452">
    <property type="entry name" value="TPR-like"/>
    <property type="match status" value="2"/>
</dbReference>
<comment type="caution">
    <text evidence="7">The sequence shown here is derived from an EMBL/GenBank/DDBJ whole genome shotgun (WGS) entry which is preliminary data.</text>
</comment>
<dbReference type="PRINTS" id="PR00364">
    <property type="entry name" value="DISEASERSIST"/>
</dbReference>
<dbReference type="PANTHER" id="PTHR47691:SF3">
    <property type="entry name" value="HTH-TYPE TRANSCRIPTIONAL REGULATOR RV0890C-RELATED"/>
    <property type="match status" value="1"/>
</dbReference>
<dbReference type="InterPro" id="IPR027417">
    <property type="entry name" value="P-loop_NTPase"/>
</dbReference>
<evidence type="ECO:0000259" key="6">
    <source>
        <dbReference type="PROSITE" id="PS51755"/>
    </source>
</evidence>
<dbReference type="SUPFAM" id="SSF46894">
    <property type="entry name" value="C-terminal effector domain of the bipartite response regulators"/>
    <property type="match status" value="1"/>
</dbReference>
<dbReference type="InterPro" id="IPR036388">
    <property type="entry name" value="WH-like_DNA-bd_sf"/>
</dbReference>
<name>A0ABW7PJ67_9ACTN</name>
<dbReference type="SMART" id="SM00862">
    <property type="entry name" value="Trans_reg_C"/>
    <property type="match status" value="1"/>
</dbReference>
<keyword evidence="8" id="KW-1185">Reference proteome</keyword>
<evidence type="ECO:0000313" key="7">
    <source>
        <dbReference type="EMBL" id="MFH7598348.1"/>
    </source>
</evidence>
<evidence type="ECO:0000256" key="5">
    <source>
        <dbReference type="SAM" id="MobiDB-lite"/>
    </source>
</evidence>
<feature type="region of interest" description="Disordered" evidence="5">
    <location>
        <begin position="235"/>
        <end position="260"/>
    </location>
</feature>
<dbReference type="InterPro" id="IPR016032">
    <property type="entry name" value="Sig_transdc_resp-reg_C-effctor"/>
</dbReference>
<dbReference type="EMBL" id="JBBDHD010000078">
    <property type="protein sequence ID" value="MFH7598348.1"/>
    <property type="molecule type" value="Genomic_DNA"/>
</dbReference>
<feature type="domain" description="OmpR/PhoB-type" evidence="6">
    <location>
        <begin position="1"/>
        <end position="90"/>
    </location>
</feature>
<dbReference type="InterPro" id="IPR058852">
    <property type="entry name" value="HTH_77"/>
</dbReference>
<reference evidence="7 8" key="1">
    <citation type="submission" date="2024-03" db="EMBL/GenBank/DDBJ databases">
        <title>Whole genome sequencing of Streptomyces racemochromogenes, to identify antimicrobial biosynthetic gene clusters.</title>
        <authorList>
            <person name="Suryawanshi P."/>
            <person name="Krishnaraj P.U."/>
            <person name="Arun Y.P."/>
            <person name="Suryawanshi M.P."/>
            <person name="Rakshit O."/>
        </authorList>
    </citation>
    <scope>NUCLEOTIDE SEQUENCE [LARGE SCALE GENOMIC DNA]</scope>
    <source>
        <strain evidence="7 8">AUDT626</strain>
    </source>
</reference>
<evidence type="ECO:0000256" key="2">
    <source>
        <dbReference type="ARBA" id="ARBA00023012"/>
    </source>
</evidence>
<dbReference type="Proteomes" id="UP001610631">
    <property type="component" value="Unassembled WGS sequence"/>
</dbReference>
<accession>A0ABW7PJ67</accession>
<protein>
    <submittedName>
        <fullName evidence="7">BTAD domain-containing putative transcriptional regulator</fullName>
    </submittedName>
</protein>
<keyword evidence="2" id="KW-0902">Two-component regulatory system</keyword>
<dbReference type="InterPro" id="IPR005158">
    <property type="entry name" value="BTAD"/>
</dbReference>
<evidence type="ECO:0000313" key="8">
    <source>
        <dbReference type="Proteomes" id="UP001610631"/>
    </source>
</evidence>
<dbReference type="InterPro" id="IPR001867">
    <property type="entry name" value="OmpR/PhoB-type_DNA-bd"/>
</dbReference>
<dbReference type="Gene3D" id="1.25.40.10">
    <property type="entry name" value="Tetratricopeptide repeat domain"/>
    <property type="match status" value="2"/>
</dbReference>